<protein>
    <recommendedName>
        <fullName evidence="2">Chalcone isomerase domain-containing protein</fullName>
    </recommendedName>
</protein>
<dbReference type="EMBL" id="KV428037">
    <property type="protein sequence ID" value="KZT40103.1"/>
    <property type="molecule type" value="Genomic_DNA"/>
</dbReference>
<evidence type="ECO:0000313" key="3">
    <source>
        <dbReference type="EMBL" id="KZT40103.1"/>
    </source>
</evidence>
<reference evidence="3 4" key="1">
    <citation type="journal article" date="2016" name="Mol. Biol. Evol.">
        <title>Comparative Genomics of Early-Diverging Mushroom-Forming Fungi Provides Insights into the Origins of Lignocellulose Decay Capabilities.</title>
        <authorList>
            <person name="Nagy L.G."/>
            <person name="Riley R."/>
            <person name="Tritt A."/>
            <person name="Adam C."/>
            <person name="Daum C."/>
            <person name="Floudas D."/>
            <person name="Sun H."/>
            <person name="Yadav J.S."/>
            <person name="Pangilinan J."/>
            <person name="Larsson K.H."/>
            <person name="Matsuura K."/>
            <person name="Barry K."/>
            <person name="Labutti K."/>
            <person name="Kuo R."/>
            <person name="Ohm R.A."/>
            <person name="Bhattacharya S.S."/>
            <person name="Shirouzu T."/>
            <person name="Yoshinaga Y."/>
            <person name="Martin F.M."/>
            <person name="Grigoriev I.V."/>
            <person name="Hibbett D.S."/>
        </authorList>
    </citation>
    <scope>NUCLEOTIDE SEQUENCE [LARGE SCALE GENOMIC DNA]</scope>
    <source>
        <strain evidence="3 4">HHB10207 ss-3</strain>
    </source>
</reference>
<dbReference type="Pfam" id="PF16035">
    <property type="entry name" value="Chalcone_2"/>
    <property type="match status" value="2"/>
</dbReference>
<feature type="domain" description="Chalcone isomerase" evidence="2">
    <location>
        <begin position="143"/>
        <end position="264"/>
    </location>
</feature>
<dbReference type="InterPro" id="IPR016087">
    <property type="entry name" value="Chalcone_isomerase"/>
</dbReference>
<dbReference type="PANTHER" id="PTHR47284">
    <property type="entry name" value="FATTY-ACID-BINDING PROTEIN 2"/>
    <property type="match status" value="1"/>
</dbReference>
<keyword evidence="1" id="KW-0812">Transmembrane</keyword>
<organism evidence="3 4">
    <name type="scientific">Sistotremastrum suecicum HHB10207 ss-3</name>
    <dbReference type="NCBI Taxonomy" id="1314776"/>
    <lineage>
        <taxon>Eukaryota</taxon>
        <taxon>Fungi</taxon>
        <taxon>Dikarya</taxon>
        <taxon>Basidiomycota</taxon>
        <taxon>Agaricomycotina</taxon>
        <taxon>Agaricomycetes</taxon>
        <taxon>Sistotremastrales</taxon>
        <taxon>Sistotremastraceae</taxon>
        <taxon>Sistotremastrum</taxon>
    </lineage>
</organism>
<keyword evidence="1" id="KW-0472">Membrane</keyword>
<gene>
    <name evidence="3" type="ORF">SISSUDRAFT_1019318</name>
</gene>
<evidence type="ECO:0000259" key="2">
    <source>
        <dbReference type="Pfam" id="PF16035"/>
    </source>
</evidence>
<dbReference type="InterPro" id="IPR036298">
    <property type="entry name" value="Chalcone_isomerase_sf"/>
</dbReference>
<sequence>MFRQSSLVFRSTRAAVCRSRLLQSPLHTLIKHPATRRRHFHGYGIFLSSIAVCMALTSAVHLDAPAKAEIREDTATSIPFETSLRIPSRPPLPTCTLLGVGVRKVSFLRVKVYSVALYADLSDPKLEIPKTLSADEQISYIINNTTCILRIVPTRSTSFSHLRDGFMRALYARAKLARDEGTLSSETENGIQGPLRKLKSMFPNMPLQKHTPLDIILLAPQPGKQRTLVVRDLGSVEDSWVATEFFQSYFSGEGISPPMKQDVIRSLEHIETIR</sequence>
<dbReference type="GO" id="GO:0016872">
    <property type="term" value="F:intramolecular lyase activity"/>
    <property type="evidence" value="ECO:0007669"/>
    <property type="project" value="InterPro"/>
</dbReference>
<dbReference type="STRING" id="1314776.A0A166EZ07"/>
<evidence type="ECO:0000313" key="4">
    <source>
        <dbReference type="Proteomes" id="UP000076798"/>
    </source>
</evidence>
<dbReference type="PANTHER" id="PTHR47284:SF3">
    <property type="entry name" value="FATTY-ACID-BINDING PROTEIN 2"/>
    <property type="match status" value="1"/>
</dbReference>
<dbReference type="Gene3D" id="3.50.70.10">
    <property type="match status" value="1"/>
</dbReference>
<dbReference type="OrthoDB" id="18193at2759"/>
<dbReference type="Proteomes" id="UP000076798">
    <property type="component" value="Unassembled WGS sequence"/>
</dbReference>
<feature type="domain" description="Chalcone isomerase" evidence="2">
    <location>
        <begin position="95"/>
        <end position="125"/>
    </location>
</feature>
<dbReference type="InterPro" id="IPR016088">
    <property type="entry name" value="Chalcone_isomerase_3-sand"/>
</dbReference>
<accession>A0A166EZ07</accession>
<keyword evidence="4" id="KW-1185">Reference proteome</keyword>
<proteinExistence type="predicted"/>
<evidence type="ECO:0000256" key="1">
    <source>
        <dbReference type="SAM" id="Phobius"/>
    </source>
</evidence>
<feature type="transmembrane region" description="Helical" evidence="1">
    <location>
        <begin position="40"/>
        <end position="62"/>
    </location>
</feature>
<keyword evidence="1" id="KW-1133">Transmembrane helix</keyword>
<name>A0A166EZ07_9AGAM</name>
<dbReference type="AlphaFoldDB" id="A0A166EZ07"/>
<dbReference type="SUPFAM" id="SSF54626">
    <property type="entry name" value="Chalcone isomerase"/>
    <property type="match status" value="1"/>
</dbReference>